<reference evidence="3 4" key="1">
    <citation type="journal article" date="2011" name="Syst. Appl. Microbiol.">
        <title>Defluviimonas denitrificans gen. nov., sp. nov., and Pararhodobacter aggregans gen. nov., sp. nov., non-phototrophic Rhodobacteraceae from the biofilter of a marine aquaculture.</title>
        <authorList>
            <person name="Foesel B.U."/>
            <person name="Drake H.L."/>
            <person name="Schramm A."/>
        </authorList>
    </citation>
    <scope>NUCLEOTIDE SEQUENCE [LARGE SCALE GENOMIC DNA]</scope>
    <source>
        <strain evidence="3 4">D1-19</strain>
    </source>
</reference>
<dbReference type="EMBL" id="QDDR01000001">
    <property type="protein sequence ID" value="PVE48867.1"/>
    <property type="molecule type" value="Genomic_DNA"/>
</dbReference>
<dbReference type="InterPro" id="IPR011335">
    <property type="entry name" value="Restrct_endonuc-II-like"/>
</dbReference>
<dbReference type="SUPFAM" id="SSF52980">
    <property type="entry name" value="Restriction endonuclease-like"/>
    <property type="match status" value="1"/>
</dbReference>
<proteinExistence type="predicted"/>
<dbReference type="InterPro" id="IPR049468">
    <property type="entry name" value="Restrct_endonuc-II-like_dom"/>
</dbReference>
<feature type="domain" description="Restriction endonuclease type II-like" evidence="2">
    <location>
        <begin position="130"/>
        <end position="211"/>
    </location>
</feature>
<evidence type="ECO:0000259" key="2">
    <source>
        <dbReference type="Pfam" id="PF18741"/>
    </source>
</evidence>
<organism evidence="3 4">
    <name type="scientific">Pararhodobacter aggregans</name>
    <dbReference type="NCBI Taxonomy" id="404875"/>
    <lineage>
        <taxon>Bacteria</taxon>
        <taxon>Pseudomonadati</taxon>
        <taxon>Pseudomonadota</taxon>
        <taxon>Alphaproteobacteria</taxon>
        <taxon>Rhodobacterales</taxon>
        <taxon>Paracoccaceae</taxon>
        <taxon>Pararhodobacter</taxon>
    </lineage>
</organism>
<protein>
    <recommendedName>
        <fullName evidence="2">Restriction endonuclease type II-like domain-containing protein</fullName>
    </recommendedName>
</protein>
<gene>
    <name evidence="3" type="ORF">DDE23_00215</name>
</gene>
<sequence length="313" mass="34342">MLSIAVIGFQAAIVASLLVARVLGGLFNKPALLVGVALAWTAFTFAFVFASPLILLQLCVIWGVTAWLTPKSDTTVRGPAAAARPDFLDALTENDEAWLTHFQDRCESPAELAFLDAMASAFNLTPNRGRLQGDGLSLRLQVPVLSYRLDFLVDDDLVVEIDGALWHSSPEAKARDAARDKALSAEGYRILRVPARIALYKPAEAVRRVRQAQAEWRAQTGEPGPGIPARPAEADPWAQITDWIPLPDHGRKDPAVTLAPSSGLVAPDRDDFLKRVAEQSEEALRVLKIDLDRASERPNIFEEMIEGHERRGR</sequence>
<dbReference type="Pfam" id="PF18741">
    <property type="entry name" value="MTES_1575"/>
    <property type="match status" value="1"/>
</dbReference>
<keyword evidence="1" id="KW-0472">Membrane</keyword>
<evidence type="ECO:0000256" key="1">
    <source>
        <dbReference type="SAM" id="Phobius"/>
    </source>
</evidence>
<feature type="transmembrane region" description="Helical" evidence="1">
    <location>
        <begin position="40"/>
        <end position="68"/>
    </location>
</feature>
<dbReference type="Gene3D" id="3.40.960.10">
    <property type="entry name" value="VSR Endonuclease"/>
    <property type="match status" value="1"/>
</dbReference>
<dbReference type="AlphaFoldDB" id="A0A2T7UVV5"/>
<comment type="caution">
    <text evidence="3">The sequence shown here is derived from an EMBL/GenBank/DDBJ whole genome shotgun (WGS) entry which is preliminary data.</text>
</comment>
<name>A0A2T7UVV5_9RHOB</name>
<dbReference type="Proteomes" id="UP000244810">
    <property type="component" value="Unassembled WGS sequence"/>
</dbReference>
<accession>A0A2T7UVV5</accession>
<keyword evidence="1" id="KW-0812">Transmembrane</keyword>
<keyword evidence="4" id="KW-1185">Reference proteome</keyword>
<evidence type="ECO:0000313" key="4">
    <source>
        <dbReference type="Proteomes" id="UP000244810"/>
    </source>
</evidence>
<keyword evidence="1" id="KW-1133">Transmembrane helix</keyword>
<evidence type="ECO:0000313" key="3">
    <source>
        <dbReference type="EMBL" id="PVE48867.1"/>
    </source>
</evidence>